<dbReference type="GO" id="GO:0005524">
    <property type="term" value="F:ATP binding"/>
    <property type="evidence" value="ECO:0007669"/>
    <property type="project" value="UniProtKB-KW"/>
</dbReference>
<dbReference type="Gene3D" id="3.90.920.10">
    <property type="entry name" value="DNA primase, PRIM domain"/>
    <property type="match status" value="1"/>
</dbReference>
<evidence type="ECO:0000259" key="23">
    <source>
        <dbReference type="PROSITE" id="PS50160"/>
    </source>
</evidence>
<dbReference type="GO" id="GO:0003887">
    <property type="term" value="F:DNA-directed DNA polymerase activity"/>
    <property type="evidence" value="ECO:0007669"/>
    <property type="project" value="UniProtKB-KW"/>
</dbReference>
<dbReference type="NCBIfam" id="TIGR02778">
    <property type="entry name" value="ligD_pol"/>
    <property type="match status" value="1"/>
</dbReference>
<evidence type="ECO:0000256" key="18">
    <source>
        <dbReference type="ARBA" id="ARBA00023268"/>
    </source>
</evidence>
<dbReference type="PANTHER" id="PTHR42705">
    <property type="entry name" value="BIFUNCTIONAL NON-HOMOLOGOUS END JOINING PROTEIN LIGD"/>
    <property type="match status" value="1"/>
</dbReference>
<dbReference type="InterPro" id="IPR014145">
    <property type="entry name" value="LigD_pol_dom"/>
</dbReference>
<evidence type="ECO:0000256" key="4">
    <source>
        <dbReference type="ARBA" id="ARBA00022679"/>
    </source>
</evidence>
<comment type="catalytic activity">
    <reaction evidence="20">
        <text>ATP + (deoxyribonucleotide)n-3'-hydroxyl + 5'-phospho-(deoxyribonucleotide)m = (deoxyribonucleotide)n+m + AMP + diphosphate.</text>
        <dbReference type="EC" id="6.5.1.1"/>
    </reaction>
</comment>
<evidence type="ECO:0000256" key="22">
    <source>
        <dbReference type="ARBA" id="ARBA00049990"/>
    </source>
</evidence>
<dbReference type="NCBIfam" id="TIGR02779">
    <property type="entry name" value="NHEJ_ligase_lig"/>
    <property type="match status" value="1"/>
</dbReference>
<dbReference type="InterPro" id="IPR012309">
    <property type="entry name" value="DNA_ligase_ATP-dep_C"/>
</dbReference>
<dbReference type="CDD" id="cd07971">
    <property type="entry name" value="OBF_DNA_ligase_LigD"/>
    <property type="match status" value="1"/>
</dbReference>
<dbReference type="NCBIfam" id="TIGR02777">
    <property type="entry name" value="LigD_PE_dom"/>
    <property type="match status" value="1"/>
</dbReference>
<evidence type="ECO:0000256" key="21">
    <source>
        <dbReference type="ARBA" id="ARBA00049981"/>
    </source>
</evidence>
<dbReference type="CDD" id="cd04863">
    <property type="entry name" value="MtLigD_Pol_like"/>
    <property type="match status" value="1"/>
</dbReference>
<comment type="similarity">
    <text evidence="21">In the C-terminal section; belongs to the ATP-dependent DNA ligase family.</text>
</comment>
<evidence type="ECO:0000256" key="11">
    <source>
        <dbReference type="ARBA" id="ARBA00022839"/>
    </source>
</evidence>
<gene>
    <name evidence="24" type="ORF">FHX53_000226</name>
</gene>
<dbReference type="InterPro" id="IPR033649">
    <property type="entry name" value="MtLigD_Pol-like"/>
</dbReference>
<evidence type="ECO:0000256" key="10">
    <source>
        <dbReference type="ARBA" id="ARBA00022801"/>
    </source>
</evidence>
<keyword evidence="13" id="KW-0239">DNA-directed DNA polymerase</keyword>
<dbReference type="EC" id="6.5.1.1" evidence="2"/>
<dbReference type="Pfam" id="PF01068">
    <property type="entry name" value="DNA_ligase_A_M"/>
    <property type="match status" value="1"/>
</dbReference>
<evidence type="ECO:0000313" key="25">
    <source>
        <dbReference type="Proteomes" id="UP000585905"/>
    </source>
</evidence>
<keyword evidence="16" id="KW-0234">DNA repair</keyword>
<dbReference type="GO" id="GO:0006310">
    <property type="term" value="P:DNA recombination"/>
    <property type="evidence" value="ECO:0007669"/>
    <property type="project" value="UniProtKB-KW"/>
</dbReference>
<proteinExistence type="inferred from homology"/>
<dbReference type="InterPro" id="IPR014146">
    <property type="entry name" value="LigD_ligase_dom"/>
</dbReference>
<dbReference type="InterPro" id="IPR014144">
    <property type="entry name" value="LigD_PE_domain"/>
</dbReference>
<evidence type="ECO:0000256" key="5">
    <source>
        <dbReference type="ARBA" id="ARBA00022695"/>
    </source>
</evidence>
<dbReference type="Pfam" id="PF04679">
    <property type="entry name" value="DNA_ligase_A_C"/>
    <property type="match status" value="1"/>
</dbReference>
<evidence type="ECO:0000256" key="6">
    <source>
        <dbReference type="ARBA" id="ARBA00022722"/>
    </source>
</evidence>
<evidence type="ECO:0000256" key="13">
    <source>
        <dbReference type="ARBA" id="ARBA00022932"/>
    </source>
</evidence>
<dbReference type="EMBL" id="JACGWX010000001">
    <property type="protein sequence ID" value="MBA8846662.1"/>
    <property type="molecule type" value="Genomic_DNA"/>
</dbReference>
<sequence length="826" mass="89886">MASSDTRVTIEGRELKLTSLDKVMYPETGTTKADVLAYYATVAPALLPHVRNRPATRKRWVDGVGTTEKPGQVFFQKNLDASTPQWVERAEIQHSDHVNEYPLVNDAATLAWLAQIGSLEIHVPQWRIGRAGKPKRPDRLVLDLDPGPGVGLLECAEVARLARSILKDIGLDPLPVTSGSKGIHLYSALDGAQTSDEVRAVARELALALEADHPDLIVSDMKKSKREGRVLLDWSQNSGAKTTVAPYSLRGRSRPMVAAPRTWRELSSPTLAHLDHQEVMRRVRKRGDLLAPLEEAYTDDDEEDDRLATYRSMRDARRTPEPVPESVPPPTDGRRFVIQEHHARRLHFDVRLERDGVLVSWAVPKGPPDDPAVNRLAVPTEDHPIEYLDFEGTIPAGEYGAGEMTIWDSGTYDLEKWRDGEEVIATLHGLRGSHRYALIRTGERAPAGVAGPGRAQWIMHLMDDARGKASSPTAPAAPSRLAERTGRRVLRGSARAAPAGDSAGAALAPMLATAGDVADIAEPEEWAFEMKWDGIRALAALDDGALGLRSRNGVDLTAAYPELAALADLIETSVRSAGPVVLDGEIVVLDDRGRPDFGLLQRRMGLTKPREIAALASAVPVRVMLFDVLIAGGADATGLDYDARRELLASVVTEQGPVLAPPAFAGDLDDALTTSRELDLEGIMAKRRDSVYRPGRRSSAWIKLKHVRTQSVVVGGWRPGSGRRADGVGSLLVGVPEGRGLAYAGRVGSGFGERELGGLRDRLQALETSRCPFAGIPSAEAADAVWVRPELVGEVAFTEWTATGRLRHPVWRGWRSDVAPDDVTRE</sequence>
<keyword evidence="15" id="KW-0233">DNA recombination</keyword>
<dbReference type="SUPFAM" id="SSF56091">
    <property type="entry name" value="DNA ligase/mRNA capping enzyme, catalytic domain"/>
    <property type="match status" value="1"/>
</dbReference>
<reference evidence="24 25" key="1">
    <citation type="submission" date="2020-07" db="EMBL/GenBank/DDBJ databases">
        <title>Sequencing the genomes of 1000 actinobacteria strains.</title>
        <authorList>
            <person name="Klenk H.-P."/>
        </authorList>
    </citation>
    <scope>NUCLEOTIDE SEQUENCE [LARGE SCALE GENOMIC DNA]</scope>
    <source>
        <strain evidence="24 25">DSM 19663</strain>
    </source>
</reference>
<keyword evidence="8" id="KW-0547">Nucleotide-binding</keyword>
<keyword evidence="3 24" id="KW-0436">Ligase</keyword>
<keyword evidence="14" id="KW-0238">DNA-binding</keyword>
<dbReference type="Gene3D" id="2.40.50.140">
    <property type="entry name" value="Nucleic acid-binding proteins"/>
    <property type="match status" value="1"/>
</dbReference>
<evidence type="ECO:0000256" key="3">
    <source>
        <dbReference type="ARBA" id="ARBA00022598"/>
    </source>
</evidence>
<evidence type="ECO:0000256" key="20">
    <source>
        <dbReference type="ARBA" id="ARBA00034003"/>
    </source>
</evidence>
<evidence type="ECO:0000256" key="14">
    <source>
        <dbReference type="ARBA" id="ARBA00023125"/>
    </source>
</evidence>
<keyword evidence="11" id="KW-0269">Exonuclease</keyword>
<keyword evidence="18" id="KW-0511">Multifunctional enzyme</keyword>
<dbReference type="GO" id="GO:0003910">
    <property type="term" value="F:DNA ligase (ATP) activity"/>
    <property type="evidence" value="ECO:0007669"/>
    <property type="project" value="UniProtKB-EC"/>
</dbReference>
<dbReference type="GO" id="GO:0004527">
    <property type="term" value="F:exonuclease activity"/>
    <property type="evidence" value="ECO:0007669"/>
    <property type="project" value="UniProtKB-KW"/>
</dbReference>
<keyword evidence="12" id="KW-0067">ATP-binding</keyword>
<evidence type="ECO:0000256" key="17">
    <source>
        <dbReference type="ARBA" id="ARBA00023211"/>
    </source>
</evidence>
<dbReference type="Proteomes" id="UP000585905">
    <property type="component" value="Unassembled WGS sequence"/>
</dbReference>
<evidence type="ECO:0000256" key="2">
    <source>
        <dbReference type="ARBA" id="ARBA00012727"/>
    </source>
</evidence>
<evidence type="ECO:0000256" key="8">
    <source>
        <dbReference type="ARBA" id="ARBA00022741"/>
    </source>
</evidence>
<dbReference type="Gene3D" id="3.30.1490.70">
    <property type="match status" value="1"/>
</dbReference>
<name>A0A839E8B2_9MICO</name>
<evidence type="ECO:0000256" key="12">
    <source>
        <dbReference type="ARBA" id="ARBA00022840"/>
    </source>
</evidence>
<keyword evidence="9" id="KW-0227">DNA damage</keyword>
<evidence type="ECO:0000256" key="1">
    <source>
        <dbReference type="ARBA" id="ARBA00001936"/>
    </source>
</evidence>
<dbReference type="InterPro" id="IPR012340">
    <property type="entry name" value="NA-bd_OB-fold"/>
</dbReference>
<protein>
    <recommendedName>
        <fullName evidence="2">DNA ligase (ATP)</fullName>
        <ecNumber evidence="2">6.5.1.1</ecNumber>
    </recommendedName>
    <alternativeName>
        <fullName evidence="19">NHEJ DNA polymerase</fullName>
    </alternativeName>
</protein>
<evidence type="ECO:0000256" key="19">
    <source>
        <dbReference type="ARBA" id="ARBA00029943"/>
    </source>
</evidence>
<dbReference type="PROSITE" id="PS50160">
    <property type="entry name" value="DNA_LIGASE_A3"/>
    <property type="match status" value="1"/>
</dbReference>
<dbReference type="InterPro" id="IPR012310">
    <property type="entry name" value="DNA_ligase_ATP-dep_cent"/>
</dbReference>
<dbReference type="RefSeq" id="WP_182489410.1">
    <property type="nucleotide sequence ID" value="NZ_BAAAOV010000002.1"/>
</dbReference>
<dbReference type="PANTHER" id="PTHR42705:SF2">
    <property type="entry name" value="BIFUNCTIONAL NON-HOMOLOGOUS END JOINING PROTEIN LIGD"/>
    <property type="match status" value="1"/>
</dbReference>
<keyword evidence="25" id="KW-1185">Reference proteome</keyword>
<dbReference type="Pfam" id="PF21686">
    <property type="entry name" value="LigD_Prim-Pol"/>
    <property type="match status" value="1"/>
</dbReference>
<accession>A0A839E8B2</accession>
<dbReference type="AlphaFoldDB" id="A0A839E8B2"/>
<evidence type="ECO:0000256" key="16">
    <source>
        <dbReference type="ARBA" id="ARBA00023204"/>
    </source>
</evidence>
<keyword evidence="7" id="KW-0479">Metal-binding</keyword>
<evidence type="ECO:0000256" key="7">
    <source>
        <dbReference type="ARBA" id="ARBA00022723"/>
    </source>
</evidence>
<comment type="caution">
    <text evidence="24">The sequence shown here is derived from an EMBL/GenBank/DDBJ whole genome shotgun (WGS) entry which is preliminary data.</text>
</comment>
<keyword evidence="10" id="KW-0378">Hydrolase</keyword>
<comment type="similarity">
    <text evidence="22">In the N-terminal section; belongs to the LigD polymerase family.</text>
</comment>
<keyword evidence="5" id="KW-0548">Nucleotidyltransferase</keyword>
<keyword evidence="4" id="KW-0808">Transferase</keyword>
<dbReference type="InterPro" id="IPR052171">
    <property type="entry name" value="NHEJ_LigD"/>
</dbReference>
<dbReference type="SUPFAM" id="SSF50249">
    <property type="entry name" value="Nucleic acid-binding proteins"/>
    <property type="match status" value="1"/>
</dbReference>
<keyword evidence="17" id="KW-0464">Manganese</keyword>
<organism evidence="24 25">
    <name type="scientific">Microcella alkalica</name>
    <dbReference type="NCBI Taxonomy" id="355930"/>
    <lineage>
        <taxon>Bacteria</taxon>
        <taxon>Bacillati</taxon>
        <taxon>Actinomycetota</taxon>
        <taxon>Actinomycetes</taxon>
        <taxon>Micrococcales</taxon>
        <taxon>Microbacteriaceae</taxon>
        <taxon>Microcella</taxon>
    </lineage>
</organism>
<dbReference type="Gene3D" id="3.30.470.30">
    <property type="entry name" value="DNA ligase/mRNA capping enzyme"/>
    <property type="match status" value="1"/>
</dbReference>
<dbReference type="GO" id="GO:0006281">
    <property type="term" value="P:DNA repair"/>
    <property type="evidence" value="ECO:0007669"/>
    <property type="project" value="UniProtKB-KW"/>
</dbReference>
<evidence type="ECO:0000313" key="24">
    <source>
        <dbReference type="EMBL" id="MBA8846662.1"/>
    </source>
</evidence>
<keyword evidence="6" id="KW-0540">Nuclease</keyword>
<evidence type="ECO:0000256" key="15">
    <source>
        <dbReference type="ARBA" id="ARBA00023172"/>
    </source>
</evidence>
<evidence type="ECO:0000256" key="9">
    <source>
        <dbReference type="ARBA" id="ARBA00022763"/>
    </source>
</evidence>
<dbReference type="CDD" id="cd07906">
    <property type="entry name" value="Adenylation_DNA_ligase_LigD_LigC"/>
    <property type="match status" value="1"/>
</dbReference>
<dbReference type="Pfam" id="PF13298">
    <property type="entry name" value="LigD_N"/>
    <property type="match status" value="1"/>
</dbReference>
<dbReference type="NCBIfam" id="NF007210">
    <property type="entry name" value="PRK09632.1"/>
    <property type="match status" value="1"/>
</dbReference>
<dbReference type="GO" id="GO:0003677">
    <property type="term" value="F:DNA binding"/>
    <property type="evidence" value="ECO:0007669"/>
    <property type="project" value="UniProtKB-KW"/>
</dbReference>
<feature type="domain" description="ATP-dependent DNA ligase family profile" evidence="23">
    <location>
        <begin position="614"/>
        <end position="754"/>
    </location>
</feature>
<dbReference type="GO" id="GO:0046872">
    <property type="term" value="F:metal ion binding"/>
    <property type="evidence" value="ECO:0007669"/>
    <property type="project" value="UniProtKB-KW"/>
</dbReference>
<comment type="cofactor">
    <cofactor evidence="1">
        <name>Mn(2+)</name>
        <dbReference type="ChEBI" id="CHEBI:29035"/>
    </cofactor>
</comment>